<feature type="region of interest" description="Disordered" evidence="1">
    <location>
        <begin position="271"/>
        <end position="294"/>
    </location>
</feature>
<reference evidence="2 3" key="2">
    <citation type="submission" date="2016-08" db="EMBL/GenBank/DDBJ databases">
        <title>Pervasive Adenine N6-methylation of Active Genes in Fungi.</title>
        <authorList>
            <consortium name="DOE Joint Genome Institute"/>
            <person name="Mondo S.J."/>
            <person name="Dannebaum R.O."/>
            <person name="Kuo R.C."/>
            <person name="Labutti K."/>
            <person name="Haridas S."/>
            <person name="Kuo A."/>
            <person name="Salamov A."/>
            <person name="Ahrendt S.R."/>
            <person name="Lipzen A."/>
            <person name="Sullivan W."/>
            <person name="Andreopoulos W.B."/>
            <person name="Clum A."/>
            <person name="Lindquist E."/>
            <person name="Daum C."/>
            <person name="Ramamoorthy G.K."/>
            <person name="Gryganskyi A."/>
            <person name="Culley D."/>
            <person name="Magnuson J.K."/>
            <person name="James T.Y."/>
            <person name="O'Malley M.A."/>
            <person name="Stajich J.E."/>
            <person name="Spatafora J.W."/>
            <person name="Visel A."/>
            <person name="Grigoriev I.V."/>
        </authorList>
    </citation>
    <scope>NUCLEOTIDE SEQUENCE [LARGE SCALE GENOMIC DNA]</scope>
    <source>
        <strain evidence="3">finn</strain>
    </source>
</reference>
<reference evidence="2 3" key="1">
    <citation type="submission" date="2016-08" db="EMBL/GenBank/DDBJ databases">
        <title>Genomes of anaerobic fungi encode conserved fungal cellulosomes for biomass hydrolysis.</title>
        <authorList>
            <consortium name="DOE Joint Genome Institute"/>
            <person name="Haitjema C.H."/>
            <person name="Gilmore S.P."/>
            <person name="Henske J.K."/>
            <person name="Solomon K.V."/>
            <person name="De Groot R."/>
            <person name="Kuo A."/>
            <person name="Mondo S.J."/>
            <person name="Salamov A.A."/>
            <person name="Labutti K."/>
            <person name="Zhao Z."/>
            <person name="Chiniquy J."/>
            <person name="Barry K."/>
            <person name="Brewer H.M."/>
            <person name="Purvine S.O."/>
            <person name="Wright A.T."/>
            <person name="Boxma B."/>
            <person name="Van Alen T."/>
            <person name="Hackstein J.H."/>
            <person name="Baker S.E."/>
            <person name="Grigoriev I.V."/>
            <person name="O'Malley M.A."/>
        </authorList>
    </citation>
    <scope>NUCLEOTIDE SEQUENCE [LARGE SCALE GENOMIC DNA]</scope>
    <source>
        <strain evidence="3">finn</strain>
    </source>
</reference>
<feature type="compositionally biased region" description="Basic and acidic residues" evidence="1">
    <location>
        <begin position="102"/>
        <end position="114"/>
    </location>
</feature>
<feature type="region of interest" description="Disordered" evidence="1">
    <location>
        <begin position="84"/>
        <end position="114"/>
    </location>
</feature>
<dbReference type="OrthoDB" id="10654990at2759"/>
<gene>
    <name evidence="2" type="ORF">BCR36DRAFT_368639</name>
</gene>
<feature type="compositionally biased region" description="Basic and acidic residues" evidence="1">
    <location>
        <begin position="329"/>
        <end position="357"/>
    </location>
</feature>
<accession>A0A1Y1VEK6</accession>
<proteinExistence type="predicted"/>
<keyword evidence="3" id="KW-1185">Reference proteome</keyword>
<sequence length="572" mass="67042">MLKLNDIIQYQKDTPKNTISSIMSKTDHEDTEFIHTIINIYNNKITKSNNKYYNLLYKTSIADKKRDEFIKNCDLNPITIISNSEKEEDPSSQISHHHRKLGKSDDDNEKKDNHDHRIDHRLASTQEKKYSHHHVHLSYIYLFQIFGELTSHLEDNIKKGMSGYHDDKLFQVIKNKKKQLGRLKKLEHDYDLQKYKLEGIRKEEYQFRYQEMPKEYERILALLTNTTQEYIELCIKILQEYDILNRRKEHKEKEHLSHKLNHMLNHKTIDESNENNKFNENFGNNENNENKKKIYSKTQDYKYLLEEKKHPESYHTAIKKEALNQKKEKILPTEELMKRSQKKTMKDLSKDSKEKKLINKKSKCLNRSSHNQKNDDYDRSKESINNNKSKKKGERSFTLTGPKDKKLDIISVIESEELIDDFDLTSKTIQEDPSMTYAYPYETSIHSTNDGAAVFSLPNTIQESLINSSKDALSKFPSNIKTNKISSNDIMYSIPSTPPPQYSSPKTKKMNHYYPPPPPLSPIISEFPTFLQQGTEIPITPGSVPIPLSNQHPSAPPLDNYMMNLRTDINVN</sequence>
<dbReference type="EMBL" id="MCFH01000011">
    <property type="protein sequence ID" value="ORX54257.1"/>
    <property type="molecule type" value="Genomic_DNA"/>
</dbReference>
<protein>
    <submittedName>
        <fullName evidence="2">Uncharacterized protein</fullName>
    </submittedName>
</protein>
<comment type="caution">
    <text evidence="2">The sequence shown here is derived from an EMBL/GenBank/DDBJ whole genome shotgun (WGS) entry which is preliminary data.</text>
</comment>
<feature type="compositionally biased region" description="Low complexity" evidence="1">
    <location>
        <begin position="275"/>
        <end position="287"/>
    </location>
</feature>
<feature type="compositionally biased region" description="Basic and acidic residues" evidence="1">
    <location>
        <begin position="372"/>
        <end position="382"/>
    </location>
</feature>
<dbReference type="AlphaFoldDB" id="A0A1Y1VEK6"/>
<evidence type="ECO:0000313" key="2">
    <source>
        <dbReference type="EMBL" id="ORX54257.1"/>
    </source>
</evidence>
<feature type="region of interest" description="Disordered" evidence="1">
    <location>
        <begin position="329"/>
        <end position="400"/>
    </location>
</feature>
<organism evidence="2 3">
    <name type="scientific">Piromyces finnis</name>
    <dbReference type="NCBI Taxonomy" id="1754191"/>
    <lineage>
        <taxon>Eukaryota</taxon>
        <taxon>Fungi</taxon>
        <taxon>Fungi incertae sedis</taxon>
        <taxon>Chytridiomycota</taxon>
        <taxon>Chytridiomycota incertae sedis</taxon>
        <taxon>Neocallimastigomycetes</taxon>
        <taxon>Neocallimastigales</taxon>
        <taxon>Neocallimastigaceae</taxon>
        <taxon>Piromyces</taxon>
    </lineage>
</organism>
<evidence type="ECO:0000313" key="3">
    <source>
        <dbReference type="Proteomes" id="UP000193719"/>
    </source>
</evidence>
<name>A0A1Y1VEK6_9FUNG</name>
<dbReference type="Proteomes" id="UP000193719">
    <property type="component" value="Unassembled WGS sequence"/>
</dbReference>
<evidence type="ECO:0000256" key="1">
    <source>
        <dbReference type="SAM" id="MobiDB-lite"/>
    </source>
</evidence>